<evidence type="ECO:0000256" key="1">
    <source>
        <dbReference type="ARBA" id="ARBA00004571"/>
    </source>
</evidence>
<keyword evidence="2 11" id="KW-0813">Transport</keyword>
<feature type="domain" description="TonB-dependent receptor-like beta-barrel" evidence="14">
    <location>
        <begin position="303"/>
        <end position="704"/>
    </location>
</feature>
<comment type="caution">
    <text evidence="16">The sequence shown here is derived from an EMBL/GenBank/DDBJ whole genome shotgun (WGS) entry which is preliminary data.</text>
</comment>
<evidence type="ECO:0000256" key="8">
    <source>
        <dbReference type="ARBA" id="ARBA00023077"/>
    </source>
</evidence>
<dbReference type="PANTHER" id="PTHR32552:SF81">
    <property type="entry name" value="TONB-DEPENDENT OUTER MEMBRANE RECEPTOR"/>
    <property type="match status" value="1"/>
</dbReference>
<dbReference type="SUPFAM" id="SSF56935">
    <property type="entry name" value="Porins"/>
    <property type="match status" value="1"/>
</dbReference>
<feature type="domain" description="TonB-dependent receptor plug" evidence="15">
    <location>
        <begin position="63"/>
        <end position="174"/>
    </location>
</feature>
<comment type="subcellular location">
    <subcellularLocation>
        <location evidence="1 11">Cell outer membrane</location>
        <topology evidence="1 11">Multi-pass membrane protein</topology>
    </subcellularLocation>
</comment>
<dbReference type="RefSeq" id="WP_249831701.1">
    <property type="nucleotide sequence ID" value="NZ_JAMGBE010000003.1"/>
</dbReference>
<name>A0ABT0S2Z4_9SPHN</name>
<keyword evidence="6" id="KW-0408">Iron</keyword>
<dbReference type="EMBL" id="JAMGBE010000003">
    <property type="protein sequence ID" value="MCL6730201.1"/>
    <property type="molecule type" value="Genomic_DNA"/>
</dbReference>
<protein>
    <submittedName>
        <fullName evidence="16">TonB-dependent receptor</fullName>
    </submittedName>
</protein>
<keyword evidence="16" id="KW-0675">Receptor</keyword>
<evidence type="ECO:0000256" key="4">
    <source>
        <dbReference type="ARBA" id="ARBA00022496"/>
    </source>
</evidence>
<evidence type="ECO:0000259" key="15">
    <source>
        <dbReference type="Pfam" id="PF07715"/>
    </source>
</evidence>
<evidence type="ECO:0000256" key="12">
    <source>
        <dbReference type="RuleBase" id="RU003357"/>
    </source>
</evidence>
<keyword evidence="9 11" id="KW-0472">Membrane</keyword>
<keyword evidence="3 11" id="KW-1134">Transmembrane beta strand</keyword>
<keyword evidence="10 11" id="KW-0998">Cell outer membrane</keyword>
<dbReference type="Gene3D" id="2.40.170.20">
    <property type="entry name" value="TonB-dependent receptor, beta-barrel domain"/>
    <property type="match status" value="1"/>
</dbReference>
<dbReference type="InterPro" id="IPR036942">
    <property type="entry name" value="Beta-barrel_TonB_sf"/>
</dbReference>
<evidence type="ECO:0000256" key="5">
    <source>
        <dbReference type="ARBA" id="ARBA00022692"/>
    </source>
</evidence>
<reference evidence="16" key="1">
    <citation type="submission" date="2022-05" db="EMBL/GenBank/DDBJ databases">
        <authorList>
            <person name="Jo J.-H."/>
            <person name="Im W.-T."/>
        </authorList>
    </citation>
    <scope>NUCLEOTIDE SEQUENCE</scope>
    <source>
        <strain evidence="16">SE220</strain>
    </source>
</reference>
<evidence type="ECO:0000256" key="10">
    <source>
        <dbReference type="ARBA" id="ARBA00023237"/>
    </source>
</evidence>
<dbReference type="PROSITE" id="PS52016">
    <property type="entry name" value="TONB_DEPENDENT_REC_3"/>
    <property type="match status" value="1"/>
</dbReference>
<comment type="similarity">
    <text evidence="11 12">Belongs to the TonB-dependent receptor family.</text>
</comment>
<feature type="signal peptide" evidence="13">
    <location>
        <begin position="1"/>
        <end position="29"/>
    </location>
</feature>
<evidence type="ECO:0000256" key="13">
    <source>
        <dbReference type="SAM" id="SignalP"/>
    </source>
</evidence>
<feature type="chain" id="PRO_5045051833" evidence="13">
    <location>
        <begin position="30"/>
        <end position="744"/>
    </location>
</feature>
<dbReference type="CDD" id="cd01347">
    <property type="entry name" value="ligand_gated_channel"/>
    <property type="match status" value="1"/>
</dbReference>
<accession>A0ABT0S2Z4</accession>
<dbReference type="Pfam" id="PF00593">
    <property type="entry name" value="TonB_dep_Rec_b-barrel"/>
    <property type="match status" value="1"/>
</dbReference>
<evidence type="ECO:0000256" key="11">
    <source>
        <dbReference type="PROSITE-ProRule" id="PRU01360"/>
    </source>
</evidence>
<evidence type="ECO:0000256" key="2">
    <source>
        <dbReference type="ARBA" id="ARBA00022448"/>
    </source>
</evidence>
<gene>
    <name evidence="16" type="ORF">LZ538_09065</name>
</gene>
<sequence>MTNIALSSRTILFATAATLAFGFASPAIAQQEQQQPPPQEDQSATDVDQNAIVITAQKREEKQQDIPISISVVKGEQLVKSGATQLTEIAGYIPGFQVSTQGAPGQAILTLRGIPPLGGNATVGTYVDDGPVGASTAYTESGGFTVDLLPYDLNRIEVLRGPQGTLYGASTLGGLIKYVTRAPDLDEFRGQVGVEGFTINNAGDLGYAFQGFLNAPIVMDRLAVTASFAHRRTPGWIDNVQTGEKDQNSVDQTGYRGSLLWQPTDNFHIRLSAMHQKIHSDSSAIIVEDVDGNPIGNGHSNFNFVPESFKSKFLNLAGTAEYDFGFAALSSTTTYTDTKRTEVQDGTRLVGVLLGIPVTPFQNVLTLEKITEEIRLTSPSGERFEWLLGYFFTDEDAGNDQTLRSFDSDLNPLPGLDPLYVAGLPSTYKEHALFGNATFRVTDQFWLTGGLRWAHNEQTFKQLITSDIIPDVDEAGTSDESIVTYSISPQFHLNDDTMFYARVATGYRPGGPNVALPGVPPSFDPDTITNYELGAKTSLADRTVNLDVALFHMNWKDIQVNKAFGGTSGLANGNGARSNGIEAAVLWRPVSGLSFGANAAFTDAELTDDAPEIGGLKGDRLADVPKFSGSLTADYNFRIGGHLAEIGAGVRHTGKRVSDVGPSFTGEPGDPANKLNISSYTALDLFGAVTFYDRFKVRAYVRNLTDDGGPITRGVVRNLANGPAYISVAPVQPRTVGLALDAEF</sequence>
<keyword evidence="13" id="KW-0732">Signal</keyword>
<dbReference type="PANTHER" id="PTHR32552">
    <property type="entry name" value="FERRICHROME IRON RECEPTOR-RELATED"/>
    <property type="match status" value="1"/>
</dbReference>
<dbReference type="Proteomes" id="UP001165342">
    <property type="component" value="Unassembled WGS sequence"/>
</dbReference>
<keyword evidence="17" id="KW-1185">Reference proteome</keyword>
<dbReference type="InterPro" id="IPR039426">
    <property type="entry name" value="TonB-dep_rcpt-like"/>
</dbReference>
<evidence type="ECO:0000313" key="16">
    <source>
        <dbReference type="EMBL" id="MCL6730201.1"/>
    </source>
</evidence>
<dbReference type="InterPro" id="IPR000531">
    <property type="entry name" value="Beta-barrel_TonB"/>
</dbReference>
<keyword evidence="5 11" id="KW-0812">Transmembrane</keyword>
<evidence type="ECO:0000256" key="3">
    <source>
        <dbReference type="ARBA" id="ARBA00022452"/>
    </source>
</evidence>
<evidence type="ECO:0000256" key="6">
    <source>
        <dbReference type="ARBA" id="ARBA00023004"/>
    </source>
</evidence>
<dbReference type="Pfam" id="PF07715">
    <property type="entry name" value="Plug"/>
    <property type="match status" value="1"/>
</dbReference>
<keyword evidence="8 12" id="KW-0798">TonB box</keyword>
<proteinExistence type="inferred from homology"/>
<keyword evidence="4" id="KW-0410">Iron transport</keyword>
<dbReference type="InterPro" id="IPR012910">
    <property type="entry name" value="Plug_dom"/>
</dbReference>
<organism evidence="16 17">
    <name type="scientific">Sphingomonas hankyongi</name>
    <dbReference type="NCBI Taxonomy" id="2908209"/>
    <lineage>
        <taxon>Bacteria</taxon>
        <taxon>Pseudomonadati</taxon>
        <taxon>Pseudomonadota</taxon>
        <taxon>Alphaproteobacteria</taxon>
        <taxon>Sphingomonadales</taxon>
        <taxon>Sphingomonadaceae</taxon>
        <taxon>Sphingomonas</taxon>
    </lineage>
</organism>
<evidence type="ECO:0000313" key="17">
    <source>
        <dbReference type="Proteomes" id="UP001165342"/>
    </source>
</evidence>
<evidence type="ECO:0000256" key="7">
    <source>
        <dbReference type="ARBA" id="ARBA00023065"/>
    </source>
</evidence>
<keyword evidence="7" id="KW-0406">Ion transport</keyword>
<evidence type="ECO:0000256" key="9">
    <source>
        <dbReference type="ARBA" id="ARBA00023136"/>
    </source>
</evidence>
<evidence type="ECO:0000259" key="14">
    <source>
        <dbReference type="Pfam" id="PF00593"/>
    </source>
</evidence>